<dbReference type="EMBL" id="LHXY01000011">
    <property type="protein sequence ID" value="KXB02147.1"/>
    <property type="molecule type" value="Genomic_DNA"/>
</dbReference>
<sequence length="139" mass="15815">MIAVVDTNIYFSTFYNPQGNEAEVIRRANRGEVELLSPDSVREELEQVLKTKLQWSKEEVTSSIDALPTVWIPKSEYSSKLDHAKSIITHEKDSPILACALQFKTGILTGNTKHFDIPQIKKEVPILDSRNLLQYLKSK</sequence>
<comment type="caution">
    <text evidence="2">The sequence shown here is derived from an EMBL/GenBank/DDBJ whole genome shotgun (WGS) entry which is preliminary data.</text>
</comment>
<proteinExistence type="predicted"/>
<dbReference type="InterPro" id="IPR029060">
    <property type="entry name" value="PIN-like_dom_sf"/>
</dbReference>
<dbReference type="InterPro" id="IPR002850">
    <property type="entry name" value="PIN_toxin-like"/>
</dbReference>
<name>A0A133V6T9_9EURY</name>
<evidence type="ECO:0000313" key="3">
    <source>
        <dbReference type="Proteomes" id="UP000070035"/>
    </source>
</evidence>
<dbReference type="Gene3D" id="3.40.50.1010">
    <property type="entry name" value="5'-nuclease"/>
    <property type="match status" value="1"/>
</dbReference>
<evidence type="ECO:0000313" key="2">
    <source>
        <dbReference type="EMBL" id="KXB02147.1"/>
    </source>
</evidence>
<dbReference type="InterPro" id="IPR002716">
    <property type="entry name" value="PIN_dom"/>
</dbReference>
<keyword evidence="3" id="KW-1185">Reference proteome</keyword>
<reference evidence="2 3" key="1">
    <citation type="journal article" date="2016" name="Sci. Rep.">
        <title>Metabolic traits of an uncultured archaeal lineage -MSBL1- from brine pools of the Red Sea.</title>
        <authorList>
            <person name="Mwirichia R."/>
            <person name="Alam I."/>
            <person name="Rashid M."/>
            <person name="Vinu M."/>
            <person name="Ba-Alawi W."/>
            <person name="Anthony Kamau A."/>
            <person name="Kamanda Ngugi D."/>
            <person name="Goker M."/>
            <person name="Klenk H.P."/>
            <person name="Bajic V."/>
            <person name="Stingl U."/>
        </authorList>
    </citation>
    <scope>NUCLEOTIDE SEQUENCE [LARGE SCALE GENOMIC DNA]</scope>
    <source>
        <strain evidence="2">SCGC-AAA261F17</strain>
    </source>
</reference>
<dbReference type="Proteomes" id="UP000070035">
    <property type="component" value="Unassembled WGS sequence"/>
</dbReference>
<feature type="domain" description="PIN" evidence="1">
    <location>
        <begin position="4"/>
        <end position="115"/>
    </location>
</feature>
<accession>A0A133V6T9</accession>
<evidence type="ECO:0000259" key="1">
    <source>
        <dbReference type="Pfam" id="PF10130"/>
    </source>
</evidence>
<dbReference type="Pfam" id="PF10130">
    <property type="entry name" value="PIN_2"/>
    <property type="match status" value="1"/>
</dbReference>
<dbReference type="AlphaFoldDB" id="A0A133V6T9"/>
<protein>
    <recommendedName>
        <fullName evidence="1">PIN domain-containing protein</fullName>
    </recommendedName>
</protein>
<dbReference type="PANTHER" id="PTHR34610:SF3">
    <property type="entry name" value="SSL7007 PROTEIN"/>
    <property type="match status" value="1"/>
</dbReference>
<dbReference type="SUPFAM" id="SSF88723">
    <property type="entry name" value="PIN domain-like"/>
    <property type="match status" value="1"/>
</dbReference>
<dbReference type="PANTHER" id="PTHR34610">
    <property type="entry name" value="SSL7007 PROTEIN"/>
    <property type="match status" value="1"/>
</dbReference>
<gene>
    <name evidence="2" type="ORF">AKJ44_01295</name>
</gene>
<organism evidence="2 3">
    <name type="scientific">candidate division MSBL1 archaeon SCGC-AAA261F17</name>
    <dbReference type="NCBI Taxonomy" id="1698274"/>
    <lineage>
        <taxon>Archaea</taxon>
        <taxon>Methanobacteriati</taxon>
        <taxon>Methanobacteriota</taxon>
        <taxon>candidate division MSBL1</taxon>
    </lineage>
</organism>